<keyword evidence="3" id="KW-1185">Reference proteome</keyword>
<dbReference type="AlphaFoldDB" id="A0AAD6V2B8"/>
<reference evidence="2" key="1">
    <citation type="submission" date="2023-03" db="EMBL/GenBank/DDBJ databases">
        <title>Massive genome expansion in bonnet fungi (Mycena s.s.) driven by repeated elements and novel gene families across ecological guilds.</title>
        <authorList>
            <consortium name="Lawrence Berkeley National Laboratory"/>
            <person name="Harder C.B."/>
            <person name="Miyauchi S."/>
            <person name="Viragh M."/>
            <person name="Kuo A."/>
            <person name="Thoen E."/>
            <person name="Andreopoulos B."/>
            <person name="Lu D."/>
            <person name="Skrede I."/>
            <person name="Drula E."/>
            <person name="Henrissat B."/>
            <person name="Morin E."/>
            <person name="Kohler A."/>
            <person name="Barry K."/>
            <person name="LaButti K."/>
            <person name="Morin E."/>
            <person name="Salamov A."/>
            <person name="Lipzen A."/>
            <person name="Mereny Z."/>
            <person name="Hegedus B."/>
            <person name="Baldrian P."/>
            <person name="Stursova M."/>
            <person name="Weitz H."/>
            <person name="Taylor A."/>
            <person name="Grigoriev I.V."/>
            <person name="Nagy L.G."/>
            <person name="Martin F."/>
            <person name="Kauserud H."/>
        </authorList>
    </citation>
    <scope>NUCLEOTIDE SEQUENCE</scope>
    <source>
        <strain evidence="2">9144</strain>
    </source>
</reference>
<protein>
    <submittedName>
        <fullName evidence="2">Uncharacterized protein</fullName>
    </submittedName>
</protein>
<gene>
    <name evidence="2" type="ORF">GGX14DRAFT_700233</name>
</gene>
<feature type="signal peptide" evidence="1">
    <location>
        <begin position="1"/>
        <end position="17"/>
    </location>
</feature>
<proteinExistence type="predicted"/>
<feature type="chain" id="PRO_5042030942" evidence="1">
    <location>
        <begin position="18"/>
        <end position="567"/>
    </location>
</feature>
<evidence type="ECO:0000313" key="2">
    <source>
        <dbReference type="EMBL" id="KAJ7197817.1"/>
    </source>
</evidence>
<comment type="caution">
    <text evidence="2">The sequence shown here is derived from an EMBL/GenBank/DDBJ whole genome shotgun (WGS) entry which is preliminary data.</text>
</comment>
<dbReference type="Proteomes" id="UP001219525">
    <property type="component" value="Unassembled WGS sequence"/>
</dbReference>
<dbReference type="EMBL" id="JARJCW010000076">
    <property type="protein sequence ID" value="KAJ7197817.1"/>
    <property type="molecule type" value="Genomic_DNA"/>
</dbReference>
<accession>A0AAD6V2B8</accession>
<evidence type="ECO:0000313" key="3">
    <source>
        <dbReference type="Proteomes" id="UP001219525"/>
    </source>
</evidence>
<sequence>MLSSILVIVPFLTVINAANDWSVPCITGQCSYDLPTTNNGSASGTVTIWGSNDAISDITPAADWEILGCDPNALSQDIRLVCKSDSPTAKCSHLYQSAGPVNKIVRLPENCGSSAFARVSKAWVPADQSVPASIAARLVRRDGTPPPQVKALSLDTNFGAVDHSKTGIVNIVIQGANVPGAAGTFQVPPSKRSTRVSQRSILGFVKNAVKSIASNSINVNKSVNLKPLDLTKTVNLLNKSVKCGAVTASVKADLDGSVHATASVGVAASGTIIPPKITDFGIITGLTAKLDGTLDLTADVAGSIDSGKIPLINVGVPGLDFPGILTVGPSFQVNAEFTGTFDLNLDMKVGIVFDVNNAQLSFPPGSGAAPAAKAFSIGDTPLTLSASPDVKATGTIAAHLIPSLNLGVSALGGAADATIFLDLDASASLKLSLEASATAATVTVIKNPAAAATAAVGAAKKAAARAVTTSFGGCFEVDGGVAVNAGADGSFFGLFDKSAQKTLFSKEFVIFKKCFGAGASRRSLALLSRLDRESSLERRALSCPAASVKSPVSVVDETVKAAAIKAA</sequence>
<organism evidence="2 3">
    <name type="scientific">Mycena pura</name>
    <dbReference type="NCBI Taxonomy" id="153505"/>
    <lineage>
        <taxon>Eukaryota</taxon>
        <taxon>Fungi</taxon>
        <taxon>Dikarya</taxon>
        <taxon>Basidiomycota</taxon>
        <taxon>Agaricomycotina</taxon>
        <taxon>Agaricomycetes</taxon>
        <taxon>Agaricomycetidae</taxon>
        <taxon>Agaricales</taxon>
        <taxon>Marasmiineae</taxon>
        <taxon>Mycenaceae</taxon>
        <taxon>Mycena</taxon>
    </lineage>
</organism>
<evidence type="ECO:0000256" key="1">
    <source>
        <dbReference type="SAM" id="SignalP"/>
    </source>
</evidence>
<keyword evidence="1" id="KW-0732">Signal</keyword>
<name>A0AAD6V2B8_9AGAR</name>